<dbReference type="Proteomes" id="UP000197138">
    <property type="component" value="Unassembled WGS sequence"/>
</dbReference>
<comment type="caution">
    <text evidence="1">The sequence shown here is derived from an EMBL/GenBank/DDBJ whole genome shotgun (WGS) entry which is preliminary data.</text>
</comment>
<dbReference type="AlphaFoldDB" id="A0A218VQ05"/>
<proteinExistence type="predicted"/>
<protein>
    <submittedName>
        <fullName evidence="1">Uncharacterized protein</fullName>
    </submittedName>
</protein>
<reference evidence="2" key="1">
    <citation type="journal article" date="2017" name="Plant J.">
        <title>The pomegranate (Punica granatum L.) genome and the genomics of punicalagin biosynthesis.</title>
        <authorList>
            <person name="Qin G."/>
            <person name="Xu C."/>
            <person name="Ming R."/>
            <person name="Tang H."/>
            <person name="Guyot R."/>
            <person name="Kramer E.M."/>
            <person name="Hu Y."/>
            <person name="Yi X."/>
            <person name="Qi Y."/>
            <person name="Xu X."/>
            <person name="Gao Z."/>
            <person name="Pan H."/>
            <person name="Jian J."/>
            <person name="Tian Y."/>
            <person name="Yue Z."/>
            <person name="Xu Y."/>
        </authorList>
    </citation>
    <scope>NUCLEOTIDE SEQUENCE [LARGE SCALE GENOMIC DNA]</scope>
    <source>
        <strain evidence="2">cv. Dabenzi</strain>
    </source>
</reference>
<sequence length="86" mass="9367">MRQLSILDPSERDRYVSDGVYIVCRAPKRFLGQLSSLIHRSNALGSSHGGKSQNVVVLLLAASTHSLLPSASSHTERKSAEPRPDL</sequence>
<evidence type="ECO:0000313" key="1">
    <source>
        <dbReference type="EMBL" id="OWM62604.1"/>
    </source>
</evidence>
<organism evidence="1 2">
    <name type="scientific">Punica granatum</name>
    <name type="common">Pomegranate</name>
    <dbReference type="NCBI Taxonomy" id="22663"/>
    <lineage>
        <taxon>Eukaryota</taxon>
        <taxon>Viridiplantae</taxon>
        <taxon>Streptophyta</taxon>
        <taxon>Embryophyta</taxon>
        <taxon>Tracheophyta</taxon>
        <taxon>Spermatophyta</taxon>
        <taxon>Magnoliopsida</taxon>
        <taxon>eudicotyledons</taxon>
        <taxon>Gunneridae</taxon>
        <taxon>Pentapetalae</taxon>
        <taxon>rosids</taxon>
        <taxon>malvids</taxon>
        <taxon>Myrtales</taxon>
        <taxon>Lythraceae</taxon>
        <taxon>Punica</taxon>
    </lineage>
</organism>
<dbReference type="EMBL" id="MTKT01015977">
    <property type="protein sequence ID" value="OWM62604.1"/>
    <property type="molecule type" value="Genomic_DNA"/>
</dbReference>
<gene>
    <name evidence="1" type="ORF">CDL15_Pgr000011</name>
</gene>
<name>A0A218VQ05_PUNGR</name>
<accession>A0A218VQ05</accession>
<evidence type="ECO:0000313" key="2">
    <source>
        <dbReference type="Proteomes" id="UP000197138"/>
    </source>
</evidence>